<evidence type="ECO:0000313" key="6">
    <source>
        <dbReference type="Proteomes" id="UP000317663"/>
    </source>
</evidence>
<dbReference type="OrthoDB" id="9792093at2"/>
<protein>
    <submittedName>
        <fullName evidence="5">XRE family transcriptional regulator</fullName>
    </submittedName>
</protein>
<dbReference type="GO" id="GO:0003700">
    <property type="term" value="F:DNA-binding transcription factor activity"/>
    <property type="evidence" value="ECO:0007669"/>
    <property type="project" value="TreeGrafter"/>
</dbReference>
<dbReference type="CDD" id="cd00093">
    <property type="entry name" value="HTH_XRE"/>
    <property type="match status" value="1"/>
</dbReference>
<dbReference type="SMART" id="SM00530">
    <property type="entry name" value="HTH_XRE"/>
    <property type="match status" value="1"/>
</dbReference>
<organism evidence="5 6">
    <name type="scientific">Ewingella americana</name>
    <dbReference type="NCBI Taxonomy" id="41202"/>
    <lineage>
        <taxon>Bacteria</taxon>
        <taxon>Pseudomonadati</taxon>
        <taxon>Pseudomonadota</taxon>
        <taxon>Gammaproteobacteria</taxon>
        <taxon>Enterobacterales</taxon>
        <taxon>Yersiniaceae</taxon>
        <taxon>Ewingella</taxon>
    </lineage>
</organism>
<evidence type="ECO:0000256" key="2">
    <source>
        <dbReference type="ARBA" id="ARBA00023125"/>
    </source>
</evidence>
<feature type="domain" description="HTH cro/C1-type" evidence="4">
    <location>
        <begin position="12"/>
        <end position="66"/>
    </location>
</feature>
<evidence type="ECO:0000313" key="5">
    <source>
        <dbReference type="EMBL" id="TPG57056.1"/>
    </source>
</evidence>
<evidence type="ECO:0000259" key="4">
    <source>
        <dbReference type="PROSITE" id="PS50943"/>
    </source>
</evidence>
<name>A0A502G7J7_9GAMM</name>
<dbReference type="RefSeq" id="WP_140474985.1">
    <property type="nucleotide sequence ID" value="NZ_RCZD01000015.1"/>
</dbReference>
<dbReference type="PANTHER" id="PTHR46797:SF23">
    <property type="entry name" value="HTH-TYPE TRANSCRIPTIONAL REGULATOR SUTR"/>
    <property type="match status" value="1"/>
</dbReference>
<keyword evidence="1" id="KW-0805">Transcription regulation</keyword>
<dbReference type="AlphaFoldDB" id="A0A502G7J7"/>
<dbReference type="EMBL" id="RCZD01000015">
    <property type="protein sequence ID" value="TPG57056.1"/>
    <property type="molecule type" value="Genomic_DNA"/>
</dbReference>
<dbReference type="Pfam" id="PF01381">
    <property type="entry name" value="HTH_3"/>
    <property type="match status" value="1"/>
</dbReference>
<dbReference type="GO" id="GO:0003677">
    <property type="term" value="F:DNA binding"/>
    <property type="evidence" value="ECO:0007669"/>
    <property type="project" value="UniProtKB-KW"/>
</dbReference>
<keyword evidence="3" id="KW-0804">Transcription</keyword>
<dbReference type="Pfam" id="PF07883">
    <property type="entry name" value="Cupin_2"/>
    <property type="match status" value="1"/>
</dbReference>
<comment type="caution">
    <text evidence="5">The sequence shown here is derived from an EMBL/GenBank/DDBJ whole genome shotgun (WGS) entry which is preliminary data.</text>
</comment>
<reference evidence="5 6" key="1">
    <citation type="journal article" date="2019" name="Environ. Microbiol.">
        <title>Species interactions and distinct microbial communities in high Arctic permafrost affected cryosols are associated with the CH4 and CO2 gas fluxes.</title>
        <authorList>
            <person name="Altshuler I."/>
            <person name="Hamel J."/>
            <person name="Turney S."/>
            <person name="Magnuson E."/>
            <person name="Levesque R."/>
            <person name="Greer C."/>
            <person name="Whyte L.G."/>
        </authorList>
    </citation>
    <scope>NUCLEOTIDE SEQUENCE [LARGE SCALE GENOMIC DNA]</scope>
    <source>
        <strain evidence="5 6">E4</strain>
    </source>
</reference>
<keyword evidence="2" id="KW-0238">DNA-binding</keyword>
<dbReference type="InterPro" id="IPR013096">
    <property type="entry name" value="Cupin_2"/>
</dbReference>
<dbReference type="Gene3D" id="1.10.260.40">
    <property type="entry name" value="lambda repressor-like DNA-binding domains"/>
    <property type="match status" value="1"/>
</dbReference>
<accession>A0A502G7J7</accession>
<dbReference type="SUPFAM" id="SSF47413">
    <property type="entry name" value="lambda repressor-like DNA-binding domains"/>
    <property type="match status" value="1"/>
</dbReference>
<dbReference type="InterPro" id="IPR050807">
    <property type="entry name" value="TransReg_Diox_bact_type"/>
</dbReference>
<sequence>MQELAQRIGKQLKTVRAERGWSLSQTAEKTGVSKAMLGQIERGESSPTVAMLWKIASGLNVSFSEFIETPPKLSSTLHRHGLLATFDSETSGMRVVPLFPFDVALRMDMFLIAMDPGGISESSPHEKGVIEHVIVLEGQLTLEVDGVIRTLHAGEALRFAADCPHAYRNESADTVRFHDLIHYPHTWP</sequence>
<dbReference type="InterPro" id="IPR014710">
    <property type="entry name" value="RmlC-like_jellyroll"/>
</dbReference>
<dbReference type="InterPro" id="IPR011051">
    <property type="entry name" value="RmlC_Cupin_sf"/>
</dbReference>
<dbReference type="CDD" id="cd02209">
    <property type="entry name" value="cupin_XRE_C"/>
    <property type="match status" value="1"/>
</dbReference>
<keyword evidence="6" id="KW-1185">Reference proteome</keyword>
<dbReference type="PROSITE" id="PS50943">
    <property type="entry name" value="HTH_CROC1"/>
    <property type="match status" value="1"/>
</dbReference>
<proteinExistence type="predicted"/>
<dbReference type="GO" id="GO:0005829">
    <property type="term" value="C:cytosol"/>
    <property type="evidence" value="ECO:0007669"/>
    <property type="project" value="TreeGrafter"/>
</dbReference>
<evidence type="ECO:0000256" key="1">
    <source>
        <dbReference type="ARBA" id="ARBA00023015"/>
    </source>
</evidence>
<dbReference type="SUPFAM" id="SSF51182">
    <property type="entry name" value="RmlC-like cupins"/>
    <property type="match status" value="1"/>
</dbReference>
<dbReference type="Proteomes" id="UP000317663">
    <property type="component" value="Unassembled WGS sequence"/>
</dbReference>
<dbReference type="InterPro" id="IPR010982">
    <property type="entry name" value="Lambda_DNA-bd_dom_sf"/>
</dbReference>
<evidence type="ECO:0000256" key="3">
    <source>
        <dbReference type="ARBA" id="ARBA00023163"/>
    </source>
</evidence>
<dbReference type="InterPro" id="IPR001387">
    <property type="entry name" value="Cro/C1-type_HTH"/>
</dbReference>
<dbReference type="Gene3D" id="2.60.120.10">
    <property type="entry name" value="Jelly Rolls"/>
    <property type="match status" value="1"/>
</dbReference>
<dbReference type="PANTHER" id="PTHR46797">
    <property type="entry name" value="HTH-TYPE TRANSCRIPTIONAL REGULATOR"/>
    <property type="match status" value="1"/>
</dbReference>
<gene>
    <name evidence="5" type="ORF">EAH77_21810</name>
</gene>